<gene>
    <name evidence="1" type="ORF">H103_05073</name>
</gene>
<protein>
    <submittedName>
        <fullName evidence="1">Uncharacterized protein</fullName>
    </submittedName>
</protein>
<dbReference type="HOGENOM" id="CLU_2063160_0_0_1"/>
<dbReference type="AlphaFoldDB" id="A0A022VZN0"/>
<dbReference type="Proteomes" id="UP000023758">
    <property type="component" value="Unassembled WGS sequence"/>
</dbReference>
<accession>A0A022VZN0</accession>
<name>A0A022VZN0_TRIRU</name>
<sequence length="119" mass="13747">MPSLRQTRLETWAEQATPVSSPASPFSCYEACLIYHADGNSGQARQSLRSELSCEPKKRSDNHRFFRERRQKSHRWRESHTTSYMESDFSYPFLSLLRIRTGFLAKRSEGKTVGWGSAV</sequence>
<reference evidence="1" key="1">
    <citation type="submission" date="2014-02" db="EMBL/GenBank/DDBJ databases">
        <title>The Genome Sequence of Trichophyton rubrum (morphotype fischeri) CBS 288.86.</title>
        <authorList>
            <consortium name="The Broad Institute Genomics Platform"/>
            <person name="Cuomo C.A."/>
            <person name="White T.C."/>
            <person name="Graser Y."/>
            <person name="Martinez-Rossi N."/>
            <person name="Heitman J."/>
            <person name="Young S.K."/>
            <person name="Zeng Q."/>
            <person name="Gargeya S."/>
            <person name="Abouelleil A."/>
            <person name="Alvarado L."/>
            <person name="Chapman S.B."/>
            <person name="Gainer-Dewar J."/>
            <person name="Goldberg J."/>
            <person name="Griggs A."/>
            <person name="Gujja S."/>
            <person name="Hansen M."/>
            <person name="Howarth C."/>
            <person name="Imamovic A."/>
            <person name="Larimer J."/>
            <person name="Martinez D."/>
            <person name="Murphy C."/>
            <person name="Pearson M.D."/>
            <person name="Persinoti G."/>
            <person name="Poon T."/>
            <person name="Priest M."/>
            <person name="Roberts A.D."/>
            <person name="Saif S."/>
            <person name="Shea T.D."/>
            <person name="Sykes S.N."/>
            <person name="Wortman J."/>
            <person name="Nusbaum C."/>
            <person name="Birren B."/>
        </authorList>
    </citation>
    <scope>NUCLEOTIDE SEQUENCE [LARGE SCALE GENOMIC DNA]</scope>
    <source>
        <strain evidence="1">CBS 288.86</strain>
    </source>
</reference>
<proteinExistence type="predicted"/>
<feature type="non-terminal residue" evidence="1">
    <location>
        <position position="1"/>
    </location>
</feature>
<organism evidence="1">
    <name type="scientific">Trichophyton rubrum CBS 288.86</name>
    <dbReference type="NCBI Taxonomy" id="1215330"/>
    <lineage>
        <taxon>Eukaryota</taxon>
        <taxon>Fungi</taxon>
        <taxon>Dikarya</taxon>
        <taxon>Ascomycota</taxon>
        <taxon>Pezizomycotina</taxon>
        <taxon>Eurotiomycetes</taxon>
        <taxon>Eurotiomycetidae</taxon>
        <taxon>Onygenales</taxon>
        <taxon>Arthrodermataceae</taxon>
        <taxon>Trichophyton</taxon>
    </lineage>
</organism>
<evidence type="ECO:0000313" key="1">
    <source>
        <dbReference type="EMBL" id="EZF51565.1"/>
    </source>
</evidence>
<dbReference type="EMBL" id="KK207865">
    <property type="protein sequence ID" value="EZF51565.1"/>
    <property type="molecule type" value="Genomic_DNA"/>
</dbReference>